<feature type="non-terminal residue" evidence="1">
    <location>
        <position position="73"/>
    </location>
</feature>
<protein>
    <submittedName>
        <fullName evidence="1">20941_t:CDS:1</fullName>
    </submittedName>
</protein>
<organism evidence="1 2">
    <name type="scientific">Dentiscutata erythropus</name>
    <dbReference type="NCBI Taxonomy" id="1348616"/>
    <lineage>
        <taxon>Eukaryota</taxon>
        <taxon>Fungi</taxon>
        <taxon>Fungi incertae sedis</taxon>
        <taxon>Mucoromycota</taxon>
        <taxon>Glomeromycotina</taxon>
        <taxon>Glomeromycetes</taxon>
        <taxon>Diversisporales</taxon>
        <taxon>Gigasporaceae</taxon>
        <taxon>Dentiscutata</taxon>
    </lineage>
</organism>
<evidence type="ECO:0000313" key="1">
    <source>
        <dbReference type="EMBL" id="CAG8828374.1"/>
    </source>
</evidence>
<evidence type="ECO:0000313" key="2">
    <source>
        <dbReference type="Proteomes" id="UP000789405"/>
    </source>
</evidence>
<dbReference type="Proteomes" id="UP000789405">
    <property type="component" value="Unassembled WGS sequence"/>
</dbReference>
<reference evidence="1" key="1">
    <citation type="submission" date="2021-06" db="EMBL/GenBank/DDBJ databases">
        <authorList>
            <person name="Kallberg Y."/>
            <person name="Tangrot J."/>
            <person name="Rosling A."/>
        </authorList>
    </citation>
    <scope>NUCLEOTIDE SEQUENCE</scope>
    <source>
        <strain evidence="1">MA453B</strain>
    </source>
</reference>
<proteinExistence type="predicted"/>
<keyword evidence="2" id="KW-1185">Reference proteome</keyword>
<feature type="non-terminal residue" evidence="1">
    <location>
        <position position="1"/>
    </location>
</feature>
<sequence>IIISRDVCKNGKRHVKLKIAVKGYCNESIGSTGFEQTLPVKNHTPIKKHKRCGKEPSWVFKEGHFVKPKDPKK</sequence>
<accession>A0A9N9KJ16</accession>
<name>A0A9N9KJ16_9GLOM</name>
<gene>
    <name evidence="1" type="ORF">DERYTH_LOCUS28480</name>
</gene>
<comment type="caution">
    <text evidence="1">The sequence shown here is derived from an EMBL/GenBank/DDBJ whole genome shotgun (WGS) entry which is preliminary data.</text>
</comment>
<dbReference type="EMBL" id="CAJVPY010071283">
    <property type="protein sequence ID" value="CAG8828374.1"/>
    <property type="molecule type" value="Genomic_DNA"/>
</dbReference>
<dbReference type="AlphaFoldDB" id="A0A9N9KJ16"/>